<feature type="active site" evidence="11">
    <location>
        <position position="347"/>
    </location>
</feature>
<dbReference type="SUPFAM" id="SSF52021">
    <property type="entry name" value="Carbamoyl phosphate synthetase, small subunit N-terminal domain"/>
    <property type="match status" value="1"/>
</dbReference>
<dbReference type="InterPro" id="IPR050472">
    <property type="entry name" value="Anth_synth/Amidotransfase"/>
</dbReference>
<dbReference type="Gene3D" id="3.50.30.20">
    <property type="entry name" value="Carbamoyl-phosphate synthase small subunit, N-terminal domain"/>
    <property type="match status" value="1"/>
</dbReference>
<organism evidence="13 14">
    <name type="scientific">Desulfobulbus propionicus (strain ATCC 33891 / DSM 2032 / VKM B-1956 / 1pr3)</name>
    <dbReference type="NCBI Taxonomy" id="577650"/>
    <lineage>
        <taxon>Bacteria</taxon>
        <taxon>Pseudomonadati</taxon>
        <taxon>Thermodesulfobacteriota</taxon>
        <taxon>Desulfobulbia</taxon>
        <taxon>Desulfobulbales</taxon>
        <taxon>Desulfobulbaceae</taxon>
        <taxon>Desulfobulbus</taxon>
    </lineage>
</organism>
<evidence type="ECO:0000259" key="12">
    <source>
        <dbReference type="SMART" id="SM01097"/>
    </source>
</evidence>
<evidence type="ECO:0000256" key="11">
    <source>
        <dbReference type="HAMAP-Rule" id="MF_01209"/>
    </source>
</evidence>
<dbReference type="InterPro" id="IPR002474">
    <property type="entry name" value="CarbamoylP_synth_ssu_N"/>
</dbReference>
<feature type="binding site" evidence="11">
    <location>
        <position position="306"/>
    </location>
    <ligand>
        <name>L-glutamine</name>
        <dbReference type="ChEBI" id="CHEBI:58359"/>
    </ligand>
</feature>
<evidence type="ECO:0000313" key="13">
    <source>
        <dbReference type="EMBL" id="ADW17102.1"/>
    </source>
</evidence>
<dbReference type="GO" id="GO:0006207">
    <property type="term" value="P:'de novo' pyrimidine nucleobase biosynthetic process"/>
    <property type="evidence" value="ECO:0007669"/>
    <property type="project" value="InterPro"/>
</dbReference>
<dbReference type="GO" id="GO:0006541">
    <property type="term" value="P:glutamine metabolic process"/>
    <property type="evidence" value="ECO:0007669"/>
    <property type="project" value="InterPro"/>
</dbReference>
<comment type="subunit">
    <text evidence="11">Composed of two chains; the small (or glutamine) chain promotes the hydrolysis of glutamine to ammonia, which is used by the large (or ammonia) chain to synthesize carbamoyl phosphate. Tetramer of heterodimers (alpha,beta)4.</text>
</comment>
<sequence length="370" mass="40329">MKALIGLEDGTVMTARSFTGPGEAVGEIVFNTSMSGYQEVLTDPSYTGQLVTMTYPLIGNYGVNNEDMESAGVHPRAFLIREYQDWPSNYRATGNLADFLKQYGVLGVEGLDTRMLTRKIRTTGAMKALITTTDMDPASVVRRARNWAGLVGRDMVERVACAASYRWEGEGPVTGSGFPQGPGRFKVIAYDFGIKYNQLRLLTRKGCRVLVVPATTSAEEVLALRPDGVFLSNGPGDPAGVRGVVGNVGKLLGKVPIFGICLGHQMLGLAYGGTTYKLKFGHRGGNQPVKDLLTGKVEITSQNHGFCVDPKSLPSSVEVTHINLNDGSLEGMRHREWPAFSVQYHPEYAPGPHDAEYLFDRFIQLMEQAS</sequence>
<keyword evidence="4 11" id="KW-0436">Ligase</keyword>
<dbReference type="PRINTS" id="PR00096">
    <property type="entry name" value="GATASE"/>
</dbReference>
<dbReference type="PROSITE" id="PS51273">
    <property type="entry name" value="GATASE_TYPE_1"/>
    <property type="match status" value="1"/>
</dbReference>
<evidence type="ECO:0000256" key="5">
    <source>
        <dbReference type="ARBA" id="ARBA00022741"/>
    </source>
</evidence>
<dbReference type="CDD" id="cd01744">
    <property type="entry name" value="GATase1_CPSase"/>
    <property type="match status" value="1"/>
</dbReference>
<reference evidence="13 14" key="1">
    <citation type="journal article" date="2011" name="Stand. Genomic Sci.">
        <title>Complete genome sequence of Desulfobulbus propionicus type strain (1pr3).</title>
        <authorList>
            <person name="Pagani I."/>
            <person name="Lapidus A."/>
            <person name="Nolan M."/>
            <person name="Lucas S."/>
            <person name="Hammon N."/>
            <person name="Deshpande S."/>
            <person name="Cheng J.F."/>
            <person name="Chertkov O."/>
            <person name="Davenport K."/>
            <person name="Tapia R."/>
            <person name="Han C."/>
            <person name="Goodwin L."/>
            <person name="Pitluck S."/>
            <person name="Liolios K."/>
            <person name="Mavromatis K."/>
            <person name="Ivanova N."/>
            <person name="Mikhailova N."/>
            <person name="Pati A."/>
            <person name="Chen A."/>
            <person name="Palaniappan K."/>
            <person name="Land M."/>
            <person name="Hauser L."/>
            <person name="Chang Y.J."/>
            <person name="Jeffries C.D."/>
            <person name="Detter J.C."/>
            <person name="Brambilla E."/>
            <person name="Kannan K.P."/>
            <person name="Djao O.D."/>
            <person name="Rohde M."/>
            <person name="Pukall R."/>
            <person name="Spring S."/>
            <person name="Goker M."/>
            <person name="Sikorski J."/>
            <person name="Woyke T."/>
            <person name="Bristow J."/>
            <person name="Eisen J.A."/>
            <person name="Markowitz V."/>
            <person name="Hugenholtz P."/>
            <person name="Kyrpides N.C."/>
            <person name="Klenk H.P."/>
        </authorList>
    </citation>
    <scope>NUCLEOTIDE SEQUENCE [LARGE SCALE GENOMIC DNA]</scope>
    <source>
        <strain evidence="14">ATCC 33891 / DSM 2032 / 1pr3</strain>
    </source>
</reference>
<comment type="pathway">
    <text evidence="2 11">Amino-acid biosynthesis; L-arginine biosynthesis; carbamoyl phosphate from bicarbonate: step 1/1.</text>
</comment>
<comment type="catalytic activity">
    <reaction evidence="9 11">
        <text>hydrogencarbonate + L-glutamine + 2 ATP + H2O = carbamoyl phosphate + L-glutamate + 2 ADP + phosphate + 2 H(+)</text>
        <dbReference type="Rhea" id="RHEA:18633"/>
        <dbReference type="ChEBI" id="CHEBI:15377"/>
        <dbReference type="ChEBI" id="CHEBI:15378"/>
        <dbReference type="ChEBI" id="CHEBI:17544"/>
        <dbReference type="ChEBI" id="CHEBI:29985"/>
        <dbReference type="ChEBI" id="CHEBI:30616"/>
        <dbReference type="ChEBI" id="CHEBI:43474"/>
        <dbReference type="ChEBI" id="CHEBI:58228"/>
        <dbReference type="ChEBI" id="CHEBI:58359"/>
        <dbReference type="ChEBI" id="CHEBI:456216"/>
        <dbReference type="EC" id="6.3.5.5"/>
    </reaction>
</comment>
<dbReference type="GO" id="GO:0004088">
    <property type="term" value="F:carbamoyl-phosphate synthase (glutamine-hydrolyzing) activity"/>
    <property type="evidence" value="ECO:0007669"/>
    <property type="project" value="UniProtKB-UniRule"/>
</dbReference>
<dbReference type="NCBIfam" id="NF009475">
    <property type="entry name" value="PRK12838.1"/>
    <property type="match status" value="1"/>
</dbReference>
<feature type="active site" evidence="11">
    <location>
        <position position="345"/>
    </location>
</feature>
<keyword evidence="8 11" id="KW-0665">Pyrimidine biosynthesis</keyword>
<dbReference type="FunFam" id="3.50.30.20:FF:000001">
    <property type="entry name" value="Carbamoyl-phosphate synthase small chain"/>
    <property type="match status" value="1"/>
</dbReference>
<feature type="binding site" evidence="11">
    <location>
        <position position="305"/>
    </location>
    <ligand>
        <name>L-glutamine</name>
        <dbReference type="ChEBI" id="CHEBI:58359"/>
    </ligand>
</feature>
<dbReference type="EMBL" id="CP002364">
    <property type="protein sequence ID" value="ADW17102.1"/>
    <property type="molecule type" value="Genomic_DNA"/>
</dbReference>
<feature type="domain" description="Carbamoyl-phosphate synthase small subunit N-terminal" evidence="12">
    <location>
        <begin position="1"/>
        <end position="131"/>
    </location>
</feature>
<dbReference type="SMART" id="SM01097">
    <property type="entry name" value="CPSase_sm_chain"/>
    <property type="match status" value="1"/>
</dbReference>
<comment type="similarity">
    <text evidence="3 11">Belongs to the CarA family.</text>
</comment>
<dbReference type="InterPro" id="IPR035686">
    <property type="entry name" value="CPSase_GATase1"/>
</dbReference>
<dbReference type="KEGG" id="dpr:Despr_0928"/>
<dbReference type="HAMAP" id="MF_01209">
    <property type="entry name" value="CPSase_S_chain"/>
    <property type="match status" value="1"/>
</dbReference>
<dbReference type="InterPro" id="IPR029062">
    <property type="entry name" value="Class_I_gatase-like"/>
</dbReference>
<dbReference type="UniPathway" id="UPA00070">
    <property type="reaction ID" value="UER00115"/>
</dbReference>
<keyword evidence="11" id="KW-0028">Amino-acid biosynthesis</keyword>
<name>A0A7U3YKL1_DESPD</name>
<comment type="catalytic activity">
    <reaction evidence="10 11">
        <text>L-glutamine + H2O = L-glutamate + NH4(+)</text>
        <dbReference type="Rhea" id="RHEA:15889"/>
        <dbReference type="ChEBI" id="CHEBI:15377"/>
        <dbReference type="ChEBI" id="CHEBI:28938"/>
        <dbReference type="ChEBI" id="CHEBI:29985"/>
        <dbReference type="ChEBI" id="CHEBI:58359"/>
    </reaction>
</comment>
<feature type="binding site" evidence="11">
    <location>
        <position position="262"/>
    </location>
    <ligand>
        <name>L-glutamine</name>
        <dbReference type="ChEBI" id="CHEBI:58359"/>
    </ligand>
</feature>
<dbReference type="PRINTS" id="PR00097">
    <property type="entry name" value="ANTSNTHASEII"/>
</dbReference>
<evidence type="ECO:0000256" key="8">
    <source>
        <dbReference type="ARBA" id="ARBA00022975"/>
    </source>
</evidence>
<feature type="active site" description="Nucleophile" evidence="11">
    <location>
        <position position="261"/>
    </location>
</feature>
<dbReference type="GO" id="GO:0005524">
    <property type="term" value="F:ATP binding"/>
    <property type="evidence" value="ECO:0007669"/>
    <property type="project" value="UniProtKB-UniRule"/>
</dbReference>
<accession>A0A7U3YKL1</accession>
<keyword evidence="5 11" id="KW-0547">Nucleotide-binding</keyword>
<feature type="region of interest" description="CPSase" evidence="11">
    <location>
        <begin position="1"/>
        <end position="185"/>
    </location>
</feature>
<dbReference type="Pfam" id="PF00988">
    <property type="entry name" value="CPSase_sm_chain"/>
    <property type="match status" value="1"/>
</dbReference>
<dbReference type="NCBIfam" id="TIGR01368">
    <property type="entry name" value="CPSaseIIsmall"/>
    <property type="match status" value="1"/>
</dbReference>
<feature type="binding site" evidence="11">
    <location>
        <position position="303"/>
    </location>
    <ligand>
        <name>L-glutamine</name>
        <dbReference type="ChEBI" id="CHEBI:58359"/>
    </ligand>
</feature>
<evidence type="ECO:0000256" key="3">
    <source>
        <dbReference type="ARBA" id="ARBA00007800"/>
    </source>
</evidence>
<dbReference type="RefSeq" id="WP_015723646.1">
    <property type="nucleotide sequence ID" value="NC_014972.1"/>
</dbReference>
<dbReference type="InterPro" id="IPR017926">
    <property type="entry name" value="GATASE"/>
</dbReference>
<dbReference type="PRINTS" id="PR00099">
    <property type="entry name" value="CPSGATASE"/>
</dbReference>
<dbReference type="Gene3D" id="3.40.50.880">
    <property type="match status" value="1"/>
</dbReference>
<comment type="function">
    <text evidence="11">Small subunit of the glutamine-dependent carbamoyl phosphate synthetase (CPSase). CPSase catalyzes the formation of carbamoyl phosphate from the ammonia moiety of glutamine, carbonate, and phosphate donated by ATP, constituting the first step of 2 biosynthetic pathways, one leading to arginine and/or urea and the other to pyrimidine nucleotides. The small subunit (glutamine amidotransferase) binds and cleaves glutamine to supply the large subunit with the substrate ammonia.</text>
</comment>
<evidence type="ECO:0000313" key="14">
    <source>
        <dbReference type="Proteomes" id="UP000006365"/>
    </source>
</evidence>
<keyword evidence="11" id="KW-0055">Arginine biosynthesis</keyword>
<dbReference type="PANTHER" id="PTHR43418">
    <property type="entry name" value="MULTIFUNCTIONAL TRYPTOPHAN BIOSYNTHESIS PROTEIN-RELATED"/>
    <property type="match status" value="1"/>
</dbReference>
<evidence type="ECO:0000256" key="1">
    <source>
        <dbReference type="ARBA" id="ARBA00004812"/>
    </source>
</evidence>
<dbReference type="GO" id="GO:0044205">
    <property type="term" value="P:'de novo' UMP biosynthetic process"/>
    <property type="evidence" value="ECO:0007669"/>
    <property type="project" value="UniProtKB-UniRule"/>
</dbReference>
<keyword evidence="14" id="KW-1185">Reference proteome</keyword>
<gene>
    <name evidence="11" type="primary">carA</name>
    <name evidence="13" type="ordered locus">Despr_0928</name>
</gene>
<feature type="binding site" evidence="11">
    <location>
        <position position="265"/>
    </location>
    <ligand>
        <name>L-glutamine</name>
        <dbReference type="ChEBI" id="CHEBI:58359"/>
    </ligand>
</feature>
<proteinExistence type="inferred from homology"/>
<evidence type="ECO:0000256" key="2">
    <source>
        <dbReference type="ARBA" id="ARBA00005077"/>
    </source>
</evidence>
<evidence type="ECO:0000256" key="9">
    <source>
        <dbReference type="ARBA" id="ARBA00048816"/>
    </source>
</evidence>
<evidence type="ECO:0000256" key="4">
    <source>
        <dbReference type="ARBA" id="ARBA00022598"/>
    </source>
</evidence>
<dbReference type="Pfam" id="PF00117">
    <property type="entry name" value="GATase"/>
    <property type="match status" value="1"/>
</dbReference>
<feature type="binding site" evidence="11">
    <location>
        <position position="45"/>
    </location>
    <ligand>
        <name>L-glutamine</name>
        <dbReference type="ChEBI" id="CHEBI:58359"/>
    </ligand>
</feature>
<dbReference type="Proteomes" id="UP000006365">
    <property type="component" value="Chromosome"/>
</dbReference>
<keyword evidence="6 11" id="KW-0067">ATP-binding</keyword>
<dbReference type="InterPro" id="IPR006274">
    <property type="entry name" value="CarbamoylP_synth_ssu"/>
</dbReference>
<dbReference type="AlphaFoldDB" id="A0A7U3YKL1"/>
<dbReference type="EC" id="6.3.5.5" evidence="11"/>
<keyword evidence="7 11" id="KW-0315">Glutamine amidotransferase</keyword>
<dbReference type="UniPathway" id="UPA00068">
    <property type="reaction ID" value="UER00171"/>
</dbReference>
<evidence type="ECO:0000256" key="6">
    <source>
        <dbReference type="ARBA" id="ARBA00022840"/>
    </source>
</evidence>
<comment type="pathway">
    <text evidence="1 11">Pyrimidine metabolism; UMP biosynthesis via de novo pathway; (S)-dihydroorotate from bicarbonate: step 1/3.</text>
</comment>
<dbReference type="GO" id="GO:0006526">
    <property type="term" value="P:L-arginine biosynthetic process"/>
    <property type="evidence" value="ECO:0007669"/>
    <property type="project" value="UniProtKB-UniRule"/>
</dbReference>
<protein>
    <recommendedName>
        <fullName evidence="11">Carbamoyl phosphate synthase small chain</fullName>
        <ecNumber evidence="11">6.3.5.5</ecNumber>
    </recommendedName>
    <alternativeName>
        <fullName evidence="11">Carbamoyl phosphate synthetase glutamine chain</fullName>
    </alternativeName>
</protein>
<dbReference type="InterPro" id="IPR036480">
    <property type="entry name" value="CarbP_synth_ssu_N_sf"/>
</dbReference>
<evidence type="ECO:0000256" key="7">
    <source>
        <dbReference type="ARBA" id="ARBA00022962"/>
    </source>
</evidence>
<evidence type="ECO:0000256" key="10">
    <source>
        <dbReference type="ARBA" id="ARBA00049285"/>
    </source>
</evidence>
<dbReference type="SUPFAM" id="SSF52317">
    <property type="entry name" value="Class I glutamine amidotransferase-like"/>
    <property type="match status" value="1"/>
</dbReference>
<feature type="binding site" evidence="11">
    <location>
        <position position="234"/>
    </location>
    <ligand>
        <name>L-glutamine</name>
        <dbReference type="ChEBI" id="CHEBI:58359"/>
    </ligand>
</feature>
<feature type="binding site" evidence="11">
    <location>
        <position position="236"/>
    </location>
    <ligand>
        <name>L-glutamine</name>
        <dbReference type="ChEBI" id="CHEBI:58359"/>
    </ligand>
</feature>
<dbReference type="PANTHER" id="PTHR43418:SF7">
    <property type="entry name" value="CARBAMOYL-PHOSPHATE SYNTHASE SMALL CHAIN"/>
    <property type="match status" value="1"/>
</dbReference>